<feature type="region of interest" description="Disordered" evidence="1">
    <location>
        <begin position="226"/>
        <end position="293"/>
    </location>
</feature>
<feature type="region of interest" description="Disordered" evidence="1">
    <location>
        <begin position="164"/>
        <end position="192"/>
    </location>
</feature>
<dbReference type="HOGENOM" id="CLU_414559_0_0_1"/>
<accession>F0XGN7</accession>
<feature type="region of interest" description="Disordered" evidence="1">
    <location>
        <begin position="433"/>
        <end position="465"/>
    </location>
</feature>
<dbReference type="OrthoDB" id="5286775at2759"/>
<dbReference type="EMBL" id="GL629769">
    <property type="protein sequence ID" value="EFX03074.1"/>
    <property type="molecule type" value="Genomic_DNA"/>
</dbReference>
<keyword evidence="3" id="KW-1185">Reference proteome</keyword>
<evidence type="ECO:0000313" key="3">
    <source>
        <dbReference type="Proteomes" id="UP000007796"/>
    </source>
</evidence>
<feature type="compositionally biased region" description="Polar residues" evidence="1">
    <location>
        <begin position="27"/>
        <end position="36"/>
    </location>
</feature>
<dbReference type="InParanoid" id="F0XGN7"/>
<feature type="compositionally biased region" description="Polar residues" evidence="1">
    <location>
        <begin position="455"/>
        <end position="465"/>
    </location>
</feature>
<organism evidence="3">
    <name type="scientific">Grosmannia clavigera (strain kw1407 / UAMH 11150)</name>
    <name type="common">Blue stain fungus</name>
    <name type="synonym">Graphiocladiella clavigera</name>
    <dbReference type="NCBI Taxonomy" id="655863"/>
    <lineage>
        <taxon>Eukaryota</taxon>
        <taxon>Fungi</taxon>
        <taxon>Dikarya</taxon>
        <taxon>Ascomycota</taxon>
        <taxon>Pezizomycotina</taxon>
        <taxon>Sordariomycetes</taxon>
        <taxon>Sordariomycetidae</taxon>
        <taxon>Ophiostomatales</taxon>
        <taxon>Ophiostomataceae</taxon>
        <taxon>Leptographium</taxon>
    </lineage>
</organism>
<dbReference type="RefSeq" id="XP_014172556.1">
    <property type="nucleotide sequence ID" value="XM_014317081.1"/>
</dbReference>
<feature type="compositionally biased region" description="Acidic residues" evidence="1">
    <location>
        <begin position="164"/>
        <end position="179"/>
    </location>
</feature>
<protein>
    <submittedName>
        <fullName evidence="2">Uncharacterized protein</fullName>
    </submittedName>
</protein>
<dbReference type="Proteomes" id="UP000007796">
    <property type="component" value="Unassembled WGS sequence"/>
</dbReference>
<sequence>MPSGLFSFFRGAQPSATNGADGRRAPASSTTLTSQPDRLAGTKRQTEPPESGRTAAAVKGRWKQLANEHAARKKKSAAAAAKRASSGYASWLPRFRPPRFAKSEPIDCAASDSGAMTTADVHEKPQPDGGRALIDVDSMIVDTVVVNTGLPTDGMDETDDERYEYTDEADEANEADEADAASSCVSEGEYDADSCDDVLSCDMFPTPRPAKGPRLGSLAANLATLNGGGSELTASARDGNGQQEEGEEEEEDELDDYEDEDADEDGRIGPWSDLLEEEPDSDTESEWEVDEDELSGYESEVGAIAGFASWTHDEKKLHRLMSLRGFHPLMPAIWSRDFLGVPMYPSLFAPPDRPDKPTLISNKSSQFRATKALRSLFDLQVRVSGLRQAGNTRRIDIIIEKELQRYIAWAAEDAGLDRCAPFAAMPNITAKRFSKASSSSSSSSSSTRKSGRPGSPQSQRASTRKWTLARRIQDYFRAWATQYREYYASLPPFAEADAGDDAVKEEDDDVGTSRCLHLRRLRPPRMLYGFVIVQHVVMLLAVDAARPRARPRCFADFNMSLGGHWLDASLSVAIPVHLARAAQLRAARGLALPVRLDLDEDEDM</sequence>
<feature type="region of interest" description="Disordered" evidence="1">
    <location>
        <begin position="111"/>
        <end position="132"/>
    </location>
</feature>
<evidence type="ECO:0000313" key="2">
    <source>
        <dbReference type="EMBL" id="EFX03074.1"/>
    </source>
</evidence>
<name>F0XGN7_GROCL</name>
<feature type="region of interest" description="Disordered" evidence="1">
    <location>
        <begin position="1"/>
        <end position="79"/>
    </location>
</feature>
<dbReference type="eggNOG" id="ENOG502S7BG">
    <property type="taxonomic scope" value="Eukaryota"/>
</dbReference>
<feature type="compositionally biased region" description="Acidic residues" evidence="1">
    <location>
        <begin position="274"/>
        <end position="293"/>
    </location>
</feature>
<feature type="compositionally biased region" description="Low complexity" evidence="1">
    <location>
        <begin position="437"/>
        <end position="446"/>
    </location>
</feature>
<dbReference type="AlphaFoldDB" id="F0XGN7"/>
<dbReference type="GeneID" id="25976056"/>
<proteinExistence type="predicted"/>
<gene>
    <name evidence="2" type="ORF">CMQ_3003</name>
</gene>
<feature type="compositionally biased region" description="Acidic residues" evidence="1">
    <location>
        <begin position="244"/>
        <end position="264"/>
    </location>
</feature>
<evidence type="ECO:0000256" key="1">
    <source>
        <dbReference type="SAM" id="MobiDB-lite"/>
    </source>
</evidence>
<reference evidence="2 3" key="1">
    <citation type="journal article" date="2011" name="Proc. Natl. Acad. Sci. U.S.A.">
        <title>Genome and transcriptome analyses of the mountain pine beetle-fungal symbiont Grosmannia clavigera, a lodgepole pine pathogen.</title>
        <authorList>
            <person name="DiGuistini S."/>
            <person name="Wang Y."/>
            <person name="Liao N.Y."/>
            <person name="Taylor G."/>
            <person name="Tanguay P."/>
            <person name="Feau N."/>
            <person name="Henrissat B."/>
            <person name="Chan S.K."/>
            <person name="Hesse-Orce U."/>
            <person name="Alamouti S.M."/>
            <person name="Tsui C.K.M."/>
            <person name="Docking R.T."/>
            <person name="Levasseur A."/>
            <person name="Haridas S."/>
            <person name="Robertson G."/>
            <person name="Birol I."/>
            <person name="Holt R.A."/>
            <person name="Marra M.A."/>
            <person name="Hamelin R.C."/>
            <person name="Hirst M."/>
            <person name="Jones S.J.M."/>
            <person name="Bohlmann J."/>
            <person name="Breuil C."/>
        </authorList>
    </citation>
    <scope>NUCLEOTIDE SEQUENCE [LARGE SCALE GENOMIC DNA]</scope>
    <source>
        <strain evidence="3">kw1407 / UAMH 11150</strain>
    </source>
</reference>